<dbReference type="Proteomes" id="UP000029713">
    <property type="component" value="Unassembled WGS sequence"/>
</dbReference>
<evidence type="ECO:0000313" key="2">
    <source>
        <dbReference type="EMBL" id="KGH48141.1"/>
    </source>
</evidence>
<comment type="caution">
    <text evidence="2">The sequence shown here is derived from an EMBL/GenBank/DDBJ whole genome shotgun (WGS) entry which is preliminary data.</text>
</comment>
<proteinExistence type="predicted"/>
<keyword evidence="3" id="KW-1185">Reference proteome</keyword>
<organism evidence="2 3">
    <name type="scientific">Modestobacter caceresii</name>
    <dbReference type="NCBI Taxonomy" id="1522368"/>
    <lineage>
        <taxon>Bacteria</taxon>
        <taxon>Bacillati</taxon>
        <taxon>Actinomycetota</taxon>
        <taxon>Actinomycetes</taxon>
        <taxon>Geodermatophilales</taxon>
        <taxon>Geodermatophilaceae</taxon>
        <taxon>Modestobacter</taxon>
    </lineage>
</organism>
<evidence type="ECO:0000313" key="3">
    <source>
        <dbReference type="Proteomes" id="UP000029713"/>
    </source>
</evidence>
<feature type="region of interest" description="Disordered" evidence="1">
    <location>
        <begin position="222"/>
        <end position="242"/>
    </location>
</feature>
<accession>A0A098YEE2</accession>
<sequence length="496" mass="52242">MTPTTNGVHVLQVRSVDRAGNRSSIVKYAFNVGRAGLTSPVEGSQVVRRVKLSVTGEQVFEYVKFAYRRGPDAATSQDIALADLTRANGTPLSAPWTKISDLGDYASWDVSSTLGHVPGPVQVQAIVSADADGAGAYKSAWVTVTVSPDADDAATTEIGPGSANLLTGDYTLSSTDVDEFGLALGRAASSRDPRSGFEPQQELLSAAQETIASVSGLSSNGVTHARVTGRGHGGSEPTKSVLDSLRLVTDGSTADSFVEIAPANGQLRPGATYRADAWIYVPGSTGLAPVSPRGLRVVGFYLDANNVYREVRSNAPVKTDTWQQLSVDMEVPADAKGAPFFRLYSGFGTSGVEVFYDDVSVREIWAPLGPQWSLGTADAAADTGYTRISQPQPDVATLHLSGGGEVWFTASGDGRWWPEPGAESLTLTSVDASTWRVTELDGTVSEFVRQAAATDWSLATTSPPASAGQTRLLYGNVNGRLRLTRLIAPIEPGVDG</sequence>
<dbReference type="Gene3D" id="2.60.120.260">
    <property type="entry name" value="Galactose-binding domain-like"/>
    <property type="match status" value="1"/>
</dbReference>
<gene>
    <name evidence="2" type="ORF">IN07_03525</name>
</gene>
<dbReference type="STRING" id="1522368.IN07_03525"/>
<dbReference type="AlphaFoldDB" id="A0A098YEE2"/>
<dbReference type="EMBL" id="JPMX01000010">
    <property type="protein sequence ID" value="KGH48141.1"/>
    <property type="molecule type" value="Genomic_DNA"/>
</dbReference>
<evidence type="ECO:0000256" key="1">
    <source>
        <dbReference type="SAM" id="MobiDB-lite"/>
    </source>
</evidence>
<name>A0A098YEE2_9ACTN</name>
<reference evidence="2 3" key="1">
    <citation type="submission" date="2014-07" db="EMBL/GenBank/DDBJ databases">
        <title>Biosystematic studies on Modestobacter strains isolated from extreme hyper-arid desert soil and from historic building.</title>
        <authorList>
            <person name="Bukarasam K."/>
            <person name="Bull A."/>
            <person name="Girard G."/>
            <person name="van Wezel G."/>
            <person name="Goodfellow M."/>
        </authorList>
    </citation>
    <scope>NUCLEOTIDE SEQUENCE [LARGE SCALE GENOMIC DNA]</scope>
    <source>
        <strain evidence="2 3">KNN45-2b</strain>
    </source>
</reference>
<protein>
    <submittedName>
        <fullName evidence="2">Uncharacterized protein</fullName>
    </submittedName>
</protein>